<evidence type="ECO:0000259" key="2">
    <source>
        <dbReference type="Pfam" id="PF04366"/>
    </source>
</evidence>
<evidence type="ECO:0000313" key="3">
    <source>
        <dbReference type="EMBL" id="OEU06972.1"/>
    </source>
</evidence>
<feature type="region of interest" description="Disordered" evidence="1">
    <location>
        <begin position="1118"/>
        <end position="1141"/>
    </location>
</feature>
<feature type="region of interest" description="Disordered" evidence="1">
    <location>
        <begin position="397"/>
        <end position="439"/>
    </location>
</feature>
<dbReference type="OrthoDB" id="443981at2759"/>
<feature type="region of interest" description="Disordered" evidence="1">
    <location>
        <begin position="958"/>
        <end position="1000"/>
    </location>
</feature>
<feature type="compositionally biased region" description="Acidic residues" evidence="1">
    <location>
        <begin position="427"/>
        <end position="439"/>
    </location>
</feature>
<reference evidence="3 4" key="1">
    <citation type="submission" date="2016-09" db="EMBL/GenBank/DDBJ databases">
        <title>Extensive genetic diversity and differential bi-allelic expression allows diatom success in the polar Southern Ocean.</title>
        <authorList>
            <consortium name="DOE Joint Genome Institute"/>
            <person name="Mock T."/>
            <person name="Otillar R.P."/>
            <person name="Strauss J."/>
            <person name="Dupont C."/>
            <person name="Frickenhaus S."/>
            <person name="Maumus F."/>
            <person name="Mcmullan M."/>
            <person name="Sanges R."/>
            <person name="Schmutz J."/>
            <person name="Toseland A."/>
            <person name="Valas R."/>
            <person name="Veluchamy A."/>
            <person name="Ward B.J."/>
            <person name="Allen A."/>
            <person name="Barry K."/>
            <person name="Falciatore A."/>
            <person name="Ferrante M."/>
            <person name="Fortunato A.E."/>
            <person name="Gloeckner G."/>
            <person name="Gruber A."/>
            <person name="Hipkin R."/>
            <person name="Janech M."/>
            <person name="Kroth P."/>
            <person name="Leese F."/>
            <person name="Lindquist E."/>
            <person name="Lyon B.R."/>
            <person name="Martin J."/>
            <person name="Mayer C."/>
            <person name="Parker M."/>
            <person name="Quesneville H."/>
            <person name="Raymond J."/>
            <person name="Uhlig C."/>
            <person name="Valentin K.U."/>
            <person name="Worden A.Z."/>
            <person name="Armbrust E.V."/>
            <person name="Bowler C."/>
            <person name="Green B."/>
            <person name="Moulton V."/>
            <person name="Van Oosterhout C."/>
            <person name="Grigoriev I."/>
        </authorList>
    </citation>
    <scope>NUCLEOTIDE SEQUENCE [LARGE SCALE GENOMIC DNA]</scope>
    <source>
        <strain evidence="3 4">CCMP1102</strain>
    </source>
</reference>
<feature type="domain" description="Ysc84 actin-binding" evidence="2">
    <location>
        <begin position="561"/>
        <end position="619"/>
    </location>
</feature>
<feature type="compositionally biased region" description="Polar residues" evidence="1">
    <location>
        <begin position="13"/>
        <end position="23"/>
    </location>
</feature>
<feature type="region of interest" description="Disordered" evidence="1">
    <location>
        <begin position="1431"/>
        <end position="1471"/>
    </location>
</feature>
<feature type="region of interest" description="Disordered" evidence="1">
    <location>
        <begin position="1"/>
        <end position="58"/>
    </location>
</feature>
<name>A0A1E7EM16_9STRA</name>
<dbReference type="InParanoid" id="A0A1E7EM16"/>
<dbReference type="EMBL" id="KV784394">
    <property type="protein sequence ID" value="OEU06972.1"/>
    <property type="molecule type" value="Genomic_DNA"/>
</dbReference>
<feature type="compositionally biased region" description="Low complexity" evidence="1">
    <location>
        <begin position="1437"/>
        <end position="1447"/>
    </location>
</feature>
<feature type="compositionally biased region" description="Gly residues" evidence="1">
    <location>
        <begin position="988"/>
        <end position="999"/>
    </location>
</feature>
<feature type="compositionally biased region" description="Polar residues" evidence="1">
    <location>
        <begin position="135"/>
        <end position="160"/>
    </location>
</feature>
<dbReference type="InterPro" id="IPR051702">
    <property type="entry name" value="SH3_domain_YSC84-like"/>
</dbReference>
<sequence>MSCATTGERRQQRNSPTSKSSPPLRTPKKDSKSGAAGATGDNTAKAKAASSKSKSPMSIIDQWKQDAKGAVEDAYSNYILGDDTGETSARLVLVSNPYEDIIQQQTIENEQNSKHNNNKSSSNQNHHPPHILLNDNHNASSSKGKGTNAHSYTPPSSNKGVPTHHQLLVNHRDFYADTNPFRRIHNNKSNNKQNPHSKTFASCGITFVKINDRAYVHAIDESSTAFIHTGIRPKDCVQYAAVLAKEWDDGVEDDNFNTISHQALNRETSGQRITFEELKRVFLQGSGILGSDTTTNPHNYDAGQEMVPTSASGANIHPPPAIPSSIRIGKNPCGGNQNSPNKKGNNNGNGIGCTPRPVVLVFRRTKQRPQKQWNVWPNYRLDDECDVACQILHSLTNTNTNTNNNESGSTTHSPIPQRQRRGLCGNGEEDVFDDLEDENDTTIELNTKSPARQRNIDFNKRRQNIRGCSRVLFSTDEYGSMEEIGGNNNNNNNNNTDSLEDDINEVEASTIRGMIQKAVGVAFIRSNKVVFGVSISGGSGIVLARLSDGTWSAPSLIAMAGMGFGIQIGVEVANYIFILQSKEALEHFQHGGSFTLGGNVGVAFAGMGREAIGAASVSSAALCGINTSSHTRPIHQYKEDEYNYEIDEEELLLYDTNNSIEYEVDTKTGQRIPTRKSSSSFRRRGGRGRNKNGLTACGRVGSSTRCGGRRSSHNAHGGNEGNEQDNISLTISSLLLNKNNIAGVAPIVAYAKSEGLYVGVSLEGSRIYTRNDMNEKVYKYSSYNHKIVSARDILTGKIISRPKEAEYLYSLLHTIELAYDISCLPSLPKNSKLLFNGGNGGGDWTRSWDSSSPPYLIGDGINTTTSATSGDNEVEDDIDEYYKKFQDFLFGGITVLRISPRSNRREQRTLWLQTGAGAGGGEQQQQSSSSSSVRIGFVSKLYSATAQSKHLSASIIQDVSPPTNNNSNSNYNYSNNHLHHNNFNKNGGNEGGGGGGGGASIISEMDGDDLTLDSCLLDNQSLLTTTGTLQERVELSKKLSMDLVDVLSLTTQNAPPEIRLLDNDGQQQESPTSGRIICIESLDTQLVFVGRTIEETRLLFCGLKILLEKETARIGIRGGQQGIKSAAGSKKKGGGILSSLKGRNNKILPSSLSKQYYSRKNGSGYASSDIDDTEDNQPYDSSEYYHEYGGGSPGSSSSQPRPQSLPEGWKSWGRVPGRSYMRAQSASTDDGYPTYAHGQLLIRDVCKNVLLPLPLPLCRVLLLDSSSPVISKWENDRGDTDFERTPWTFPPATPREMEQFQSEHQLIASGSMCGAHRTISYERYRNGQPILLSETHIVDSDDSEKLAFQVNERLPRRGFSIKVKLLLRGADNGNGCEATVLGEIRPVGKNMSDPAAVHKSLLKVMDELRNRYGTDCVGLLAGFMSVVENMPKDETTSSKPSSSSSSSQWRTSWEEKKVSEHNRTSSKKKPLDKTSVVKFEDVMNADLGAAEEDVQDYSKFAQERRPSNSTSAKDYKSRSKSKARSAPVDDTFNTSSSDPVTIEVKPLPKIRLSLMPSPREEDEENLKDDGDIMKSTKEKSSSSSKSKSSKSKRSSWGKKKKSSSDRGKKA</sequence>
<feature type="region of interest" description="Disordered" evidence="1">
    <location>
        <begin position="1497"/>
        <end position="1610"/>
    </location>
</feature>
<feature type="region of interest" description="Disordered" evidence="1">
    <location>
        <begin position="112"/>
        <end position="163"/>
    </location>
</feature>
<dbReference type="Pfam" id="PF04366">
    <property type="entry name" value="Ysc84"/>
    <property type="match status" value="2"/>
</dbReference>
<feature type="compositionally biased region" description="Basic and acidic residues" evidence="1">
    <location>
        <begin position="1452"/>
        <end position="1463"/>
    </location>
</feature>
<feature type="compositionally biased region" description="Polar residues" evidence="1">
    <location>
        <begin position="406"/>
        <end position="416"/>
    </location>
</feature>
<feature type="compositionally biased region" description="Low complexity" evidence="1">
    <location>
        <begin position="112"/>
        <end position="126"/>
    </location>
</feature>
<dbReference type="Proteomes" id="UP000095751">
    <property type="component" value="Unassembled WGS sequence"/>
</dbReference>
<feature type="compositionally biased region" description="Low complexity" evidence="1">
    <location>
        <begin position="334"/>
        <end position="348"/>
    </location>
</feature>
<dbReference type="PANTHER" id="PTHR15629">
    <property type="entry name" value="SH3YL1 PROTEIN"/>
    <property type="match status" value="1"/>
</dbReference>
<dbReference type="InterPro" id="IPR007461">
    <property type="entry name" value="Ysc84_actin-binding"/>
</dbReference>
<gene>
    <name evidence="3" type="ORF">FRACYDRAFT_252604</name>
</gene>
<feature type="compositionally biased region" description="Basic and acidic residues" evidence="1">
    <location>
        <begin position="1567"/>
        <end position="1580"/>
    </location>
</feature>
<dbReference type="PANTHER" id="PTHR15629:SF2">
    <property type="entry name" value="SH3 DOMAIN-CONTAINING YSC84-LIKE PROTEIN 1"/>
    <property type="match status" value="1"/>
</dbReference>
<feature type="compositionally biased region" description="Low complexity" evidence="1">
    <location>
        <begin position="964"/>
        <end position="976"/>
    </location>
</feature>
<feature type="domain" description="Ysc84 actin-binding" evidence="2">
    <location>
        <begin position="733"/>
        <end position="814"/>
    </location>
</feature>
<dbReference type="KEGG" id="fcy:FRACYDRAFT_252604"/>
<organism evidence="3 4">
    <name type="scientific">Fragilariopsis cylindrus CCMP1102</name>
    <dbReference type="NCBI Taxonomy" id="635003"/>
    <lineage>
        <taxon>Eukaryota</taxon>
        <taxon>Sar</taxon>
        <taxon>Stramenopiles</taxon>
        <taxon>Ochrophyta</taxon>
        <taxon>Bacillariophyta</taxon>
        <taxon>Bacillariophyceae</taxon>
        <taxon>Bacillariophycidae</taxon>
        <taxon>Bacillariales</taxon>
        <taxon>Bacillariaceae</taxon>
        <taxon>Fragilariopsis</taxon>
    </lineage>
</organism>
<evidence type="ECO:0000256" key="1">
    <source>
        <dbReference type="SAM" id="MobiDB-lite"/>
    </source>
</evidence>
<feature type="compositionally biased region" description="Basic residues" evidence="1">
    <location>
        <begin position="681"/>
        <end position="690"/>
    </location>
</feature>
<keyword evidence="4" id="KW-1185">Reference proteome</keyword>
<feature type="region of interest" description="Disordered" evidence="1">
    <location>
        <begin position="665"/>
        <end position="723"/>
    </location>
</feature>
<accession>A0A1E7EM16</accession>
<proteinExistence type="predicted"/>
<feature type="region of interest" description="Disordered" evidence="1">
    <location>
        <begin position="1163"/>
        <end position="1211"/>
    </location>
</feature>
<feature type="compositionally biased region" description="Low complexity" evidence="1">
    <location>
        <begin position="45"/>
        <end position="55"/>
    </location>
</feature>
<dbReference type="GO" id="GO:0035091">
    <property type="term" value="F:phosphatidylinositol binding"/>
    <property type="evidence" value="ECO:0007669"/>
    <property type="project" value="TreeGrafter"/>
</dbReference>
<feature type="region of interest" description="Disordered" evidence="1">
    <location>
        <begin position="332"/>
        <end position="351"/>
    </location>
</feature>
<evidence type="ECO:0000313" key="4">
    <source>
        <dbReference type="Proteomes" id="UP000095751"/>
    </source>
</evidence>
<protein>
    <recommendedName>
        <fullName evidence="2">Ysc84 actin-binding domain-containing protein</fullName>
    </recommendedName>
</protein>
<feature type="compositionally biased region" description="Basic residues" evidence="1">
    <location>
        <begin position="1587"/>
        <end position="1601"/>
    </location>
</feature>
<feature type="compositionally biased region" description="Low complexity" evidence="1">
    <location>
        <begin position="1194"/>
        <end position="1207"/>
    </location>
</feature>